<organism evidence="2 3">
    <name type="scientific">Phyllostomus discolor</name>
    <name type="common">pale spear-nosed bat</name>
    <dbReference type="NCBI Taxonomy" id="89673"/>
    <lineage>
        <taxon>Eukaryota</taxon>
        <taxon>Metazoa</taxon>
        <taxon>Chordata</taxon>
        <taxon>Craniata</taxon>
        <taxon>Vertebrata</taxon>
        <taxon>Euteleostomi</taxon>
        <taxon>Mammalia</taxon>
        <taxon>Eutheria</taxon>
        <taxon>Laurasiatheria</taxon>
        <taxon>Chiroptera</taxon>
        <taxon>Yangochiroptera</taxon>
        <taxon>Phyllostomidae</taxon>
        <taxon>Phyllostominae</taxon>
        <taxon>Phyllostomus</taxon>
    </lineage>
</organism>
<dbReference type="AlphaFoldDB" id="A0A834E5H6"/>
<dbReference type="Proteomes" id="UP000664940">
    <property type="component" value="Unassembled WGS sequence"/>
</dbReference>
<evidence type="ECO:0000256" key="1">
    <source>
        <dbReference type="SAM" id="MobiDB-lite"/>
    </source>
</evidence>
<dbReference type="EMBL" id="JABVXQ010000006">
    <property type="protein sequence ID" value="KAF6104494.1"/>
    <property type="molecule type" value="Genomic_DNA"/>
</dbReference>
<sequence length="140" mass="15323">MHLFYHLLPRPSPDSSGDPEPWSPASRQLLELPPPPSTSPSFPTATLGCRCLRFTPPSLSGCPLWMKVVLLPSLQQPLLLFEAQLSCPCSLRRPPPPPPRVQGDSAASVLPEGELPLISWYSVPARCMLTPIPVTAPWVR</sequence>
<name>A0A834E5H6_9CHIR</name>
<evidence type="ECO:0000313" key="2">
    <source>
        <dbReference type="EMBL" id="KAF6104494.1"/>
    </source>
</evidence>
<feature type="region of interest" description="Disordered" evidence="1">
    <location>
        <begin position="8"/>
        <end position="42"/>
    </location>
</feature>
<accession>A0A834E5H6</accession>
<reference evidence="2 3" key="1">
    <citation type="journal article" date="2020" name="Nature">
        <title>Six reference-quality genomes reveal evolution of bat adaptations.</title>
        <authorList>
            <person name="Jebb D."/>
            <person name="Huang Z."/>
            <person name="Pippel M."/>
            <person name="Hughes G.M."/>
            <person name="Lavrichenko K."/>
            <person name="Devanna P."/>
            <person name="Winkler S."/>
            <person name="Jermiin L.S."/>
            <person name="Skirmuntt E.C."/>
            <person name="Katzourakis A."/>
            <person name="Burkitt-Gray L."/>
            <person name="Ray D.A."/>
            <person name="Sullivan K.A.M."/>
            <person name="Roscito J.G."/>
            <person name="Kirilenko B.M."/>
            <person name="Davalos L.M."/>
            <person name="Corthals A.P."/>
            <person name="Power M.L."/>
            <person name="Jones G."/>
            <person name="Ransome R.D."/>
            <person name="Dechmann D.K.N."/>
            <person name="Locatelli A.G."/>
            <person name="Puechmaille S.J."/>
            <person name="Fedrigo O."/>
            <person name="Jarvis E.D."/>
            <person name="Hiller M."/>
            <person name="Vernes S.C."/>
            <person name="Myers E.W."/>
            <person name="Teeling E.C."/>
        </authorList>
    </citation>
    <scope>NUCLEOTIDE SEQUENCE [LARGE SCALE GENOMIC DNA]</scope>
    <source>
        <strain evidence="2">Bat1K_MPI-CBG_1</strain>
    </source>
</reference>
<evidence type="ECO:0000313" key="3">
    <source>
        <dbReference type="Proteomes" id="UP000664940"/>
    </source>
</evidence>
<comment type="caution">
    <text evidence="2">The sequence shown here is derived from an EMBL/GenBank/DDBJ whole genome shotgun (WGS) entry which is preliminary data.</text>
</comment>
<proteinExistence type="predicted"/>
<gene>
    <name evidence="2" type="ORF">HJG60_011409</name>
</gene>
<protein>
    <submittedName>
        <fullName evidence="2">Uncharacterized protein</fullName>
    </submittedName>
</protein>